<name>A0AAV6UEB6_9ARAC</name>
<evidence type="ECO:0000313" key="7">
    <source>
        <dbReference type="Proteomes" id="UP000827092"/>
    </source>
</evidence>
<dbReference type="PANTHER" id="PTHR23278">
    <property type="entry name" value="SIDESTEP PROTEIN"/>
    <property type="match status" value="1"/>
</dbReference>
<dbReference type="InterPro" id="IPR007110">
    <property type="entry name" value="Ig-like_dom"/>
</dbReference>
<dbReference type="InterPro" id="IPR013783">
    <property type="entry name" value="Ig-like_fold"/>
</dbReference>
<dbReference type="GO" id="GO:0030154">
    <property type="term" value="P:cell differentiation"/>
    <property type="evidence" value="ECO:0007669"/>
    <property type="project" value="UniProtKB-ARBA"/>
</dbReference>
<dbReference type="AlphaFoldDB" id="A0AAV6UEB6"/>
<dbReference type="InterPro" id="IPR036116">
    <property type="entry name" value="FN3_sf"/>
</dbReference>
<keyword evidence="7" id="KW-1185">Reference proteome</keyword>
<dbReference type="CDD" id="cd00063">
    <property type="entry name" value="FN3"/>
    <property type="match status" value="1"/>
</dbReference>
<dbReference type="InterPro" id="IPR003599">
    <property type="entry name" value="Ig_sub"/>
</dbReference>
<evidence type="ECO:0000256" key="2">
    <source>
        <dbReference type="SAM" id="MobiDB-lite"/>
    </source>
</evidence>
<organism evidence="6 7">
    <name type="scientific">Oedothorax gibbosus</name>
    <dbReference type="NCBI Taxonomy" id="931172"/>
    <lineage>
        <taxon>Eukaryota</taxon>
        <taxon>Metazoa</taxon>
        <taxon>Ecdysozoa</taxon>
        <taxon>Arthropoda</taxon>
        <taxon>Chelicerata</taxon>
        <taxon>Arachnida</taxon>
        <taxon>Araneae</taxon>
        <taxon>Araneomorphae</taxon>
        <taxon>Entelegynae</taxon>
        <taxon>Araneoidea</taxon>
        <taxon>Linyphiidae</taxon>
        <taxon>Erigoninae</taxon>
        <taxon>Oedothorax</taxon>
    </lineage>
</organism>
<sequence>VPQLNLRLGSKLRHSNIAEDMDVYFECNIRANPWVSETGWRFEGQDLQSNVSAGIVLSNQSLVLQKVSRSQRGRYSCTATNNEGMGESNHVYLRVQYAPICKSDQEMSFTTVINRPVQIHCDVEADTEELNFRWEFNGTSAGGDLQVMPVPGATTKSIVNYIPRTEADFGIVHCWATNNVGTQNPPCAFLIIPAEPPQPVHNCTVTEESSDFFRVLCNSSTPEPEDELLELLQEYFYVEIRDRDSGELLQNYSVNFPEVLVRGLDPGTWYSVVVYVRNEAGRSAPTVLEVKTFSEDEKVKEDGKGWNLESSPLIFITGAGAGGLLLVVLMICCALRFRLSRRKNKDSLSSQGNEKSTHNSEKSGDSCSEGCTCSREDEKIRENIPDVVVFSEKAKTEEADRLKYTSSTSYWNTMTLPTDQEMSTQAKIKSVDPTPPWTTTTDWVIPSQPVEMVTLQGDDAGVHCVDIPAPSGFGGEANGRMTVIIKTICISKYGMMMQQQHCLDS</sequence>
<protein>
    <recommendedName>
        <fullName evidence="8">Nephrin</fullName>
    </recommendedName>
</protein>
<evidence type="ECO:0000256" key="1">
    <source>
        <dbReference type="ARBA" id="ARBA00022737"/>
    </source>
</evidence>
<evidence type="ECO:0000256" key="3">
    <source>
        <dbReference type="SAM" id="Phobius"/>
    </source>
</evidence>
<dbReference type="PANTHER" id="PTHR23278:SF19">
    <property type="entry name" value="OBSCURIN"/>
    <property type="match status" value="1"/>
</dbReference>
<accession>A0AAV6UEB6</accession>
<keyword evidence="3" id="KW-0472">Membrane</keyword>
<dbReference type="SUPFAM" id="SSF49265">
    <property type="entry name" value="Fibronectin type III"/>
    <property type="match status" value="1"/>
</dbReference>
<dbReference type="SMART" id="SM00408">
    <property type="entry name" value="IGc2"/>
    <property type="match status" value="2"/>
</dbReference>
<feature type="domain" description="Ig-like" evidence="4">
    <location>
        <begin position="2"/>
        <end position="92"/>
    </location>
</feature>
<dbReference type="PROSITE" id="PS50853">
    <property type="entry name" value="FN3"/>
    <property type="match status" value="1"/>
</dbReference>
<evidence type="ECO:0000259" key="5">
    <source>
        <dbReference type="PROSITE" id="PS50853"/>
    </source>
</evidence>
<evidence type="ECO:0000313" key="6">
    <source>
        <dbReference type="EMBL" id="KAG8182737.1"/>
    </source>
</evidence>
<dbReference type="SMART" id="SM00409">
    <property type="entry name" value="IG"/>
    <property type="match status" value="1"/>
</dbReference>
<dbReference type="InterPro" id="IPR003961">
    <property type="entry name" value="FN3_dom"/>
</dbReference>
<feature type="region of interest" description="Disordered" evidence="2">
    <location>
        <begin position="346"/>
        <end position="372"/>
    </location>
</feature>
<dbReference type="SMART" id="SM00060">
    <property type="entry name" value="FN3"/>
    <property type="match status" value="1"/>
</dbReference>
<dbReference type="InterPro" id="IPR003598">
    <property type="entry name" value="Ig_sub2"/>
</dbReference>
<keyword evidence="1" id="KW-0677">Repeat</keyword>
<comment type="caution">
    <text evidence="6">The sequence shown here is derived from an EMBL/GenBank/DDBJ whole genome shotgun (WGS) entry which is preliminary data.</text>
</comment>
<dbReference type="Gene3D" id="2.60.40.10">
    <property type="entry name" value="Immunoglobulins"/>
    <property type="match status" value="3"/>
</dbReference>
<keyword evidence="3" id="KW-0812">Transmembrane</keyword>
<feature type="domain" description="Fibronectin type-III" evidence="5">
    <location>
        <begin position="196"/>
        <end position="296"/>
    </location>
</feature>
<dbReference type="Proteomes" id="UP000827092">
    <property type="component" value="Unassembled WGS sequence"/>
</dbReference>
<dbReference type="InterPro" id="IPR036179">
    <property type="entry name" value="Ig-like_dom_sf"/>
</dbReference>
<dbReference type="SUPFAM" id="SSF48726">
    <property type="entry name" value="Immunoglobulin"/>
    <property type="match status" value="2"/>
</dbReference>
<feature type="transmembrane region" description="Helical" evidence="3">
    <location>
        <begin position="313"/>
        <end position="335"/>
    </location>
</feature>
<keyword evidence="3" id="KW-1133">Transmembrane helix</keyword>
<dbReference type="InterPro" id="IPR013098">
    <property type="entry name" value="Ig_I-set"/>
</dbReference>
<reference evidence="6 7" key="1">
    <citation type="journal article" date="2022" name="Nat. Ecol. Evol.">
        <title>A masculinizing supergene underlies an exaggerated male reproductive morph in a spider.</title>
        <authorList>
            <person name="Hendrickx F."/>
            <person name="De Corte Z."/>
            <person name="Sonet G."/>
            <person name="Van Belleghem S.M."/>
            <person name="Kostlbacher S."/>
            <person name="Vangestel C."/>
        </authorList>
    </citation>
    <scope>NUCLEOTIDE SEQUENCE [LARGE SCALE GENOMIC DNA]</scope>
    <source>
        <strain evidence="6">W744_W776</strain>
    </source>
</reference>
<dbReference type="EMBL" id="JAFNEN010000450">
    <property type="protein sequence ID" value="KAG8182737.1"/>
    <property type="molecule type" value="Genomic_DNA"/>
</dbReference>
<feature type="compositionally biased region" description="Basic and acidic residues" evidence="2">
    <location>
        <begin position="355"/>
        <end position="364"/>
    </location>
</feature>
<feature type="non-terminal residue" evidence="6">
    <location>
        <position position="1"/>
    </location>
</feature>
<dbReference type="Pfam" id="PF07679">
    <property type="entry name" value="I-set"/>
    <property type="match status" value="1"/>
</dbReference>
<gene>
    <name evidence="6" type="ORF">JTE90_008115</name>
</gene>
<proteinExistence type="predicted"/>
<evidence type="ECO:0008006" key="8">
    <source>
        <dbReference type="Google" id="ProtNLM"/>
    </source>
</evidence>
<dbReference type="PROSITE" id="PS50835">
    <property type="entry name" value="IG_LIKE"/>
    <property type="match status" value="1"/>
</dbReference>
<evidence type="ECO:0000259" key="4">
    <source>
        <dbReference type="PROSITE" id="PS50835"/>
    </source>
</evidence>
<dbReference type="GO" id="GO:0009653">
    <property type="term" value="P:anatomical structure morphogenesis"/>
    <property type="evidence" value="ECO:0007669"/>
    <property type="project" value="UniProtKB-ARBA"/>
</dbReference>